<keyword evidence="3" id="KW-1185">Reference proteome</keyword>
<protein>
    <submittedName>
        <fullName evidence="2">Uncharacterized protein</fullName>
    </submittedName>
</protein>
<dbReference type="EMBL" id="JACIEN010000001">
    <property type="protein sequence ID" value="MBB4015500.1"/>
    <property type="molecule type" value="Genomic_DNA"/>
</dbReference>
<gene>
    <name evidence="2" type="ORF">GGR16_000506</name>
</gene>
<dbReference type="Proteomes" id="UP000577362">
    <property type="component" value="Unassembled WGS sequence"/>
</dbReference>
<sequence>MQGGGSGAHAVVQQRLHSAIRHIAEAQRLISEFLSHCAGGGPRSIAHLAHGPQPLASMADPRPPDGAGDEVRP</sequence>
<name>A0A840BR73_9HYPH</name>
<evidence type="ECO:0000256" key="1">
    <source>
        <dbReference type="SAM" id="MobiDB-lite"/>
    </source>
</evidence>
<dbReference type="AlphaFoldDB" id="A0A840BR73"/>
<comment type="caution">
    <text evidence="2">The sequence shown here is derived from an EMBL/GenBank/DDBJ whole genome shotgun (WGS) entry which is preliminary data.</text>
</comment>
<evidence type="ECO:0000313" key="3">
    <source>
        <dbReference type="Proteomes" id="UP000577362"/>
    </source>
</evidence>
<reference evidence="2 3" key="1">
    <citation type="submission" date="2020-08" db="EMBL/GenBank/DDBJ databases">
        <title>Genomic Encyclopedia of Type Strains, Phase IV (KMG-IV): sequencing the most valuable type-strain genomes for metagenomic binning, comparative biology and taxonomic classification.</title>
        <authorList>
            <person name="Goeker M."/>
        </authorList>
    </citation>
    <scope>NUCLEOTIDE SEQUENCE [LARGE SCALE GENOMIC DNA]</scope>
    <source>
        <strain evidence="2 3">DSM 103737</strain>
    </source>
</reference>
<proteinExistence type="predicted"/>
<organism evidence="2 3">
    <name type="scientific">Chelatococcus caeni</name>
    <dbReference type="NCBI Taxonomy" id="1348468"/>
    <lineage>
        <taxon>Bacteria</taxon>
        <taxon>Pseudomonadati</taxon>
        <taxon>Pseudomonadota</taxon>
        <taxon>Alphaproteobacteria</taxon>
        <taxon>Hyphomicrobiales</taxon>
        <taxon>Chelatococcaceae</taxon>
        <taxon>Chelatococcus</taxon>
    </lineage>
</organism>
<evidence type="ECO:0000313" key="2">
    <source>
        <dbReference type="EMBL" id="MBB4015500.1"/>
    </source>
</evidence>
<accession>A0A840BR73</accession>
<feature type="region of interest" description="Disordered" evidence="1">
    <location>
        <begin position="41"/>
        <end position="73"/>
    </location>
</feature>